<proteinExistence type="predicted"/>
<evidence type="ECO:0000313" key="2">
    <source>
        <dbReference type="Proteomes" id="UP000321830"/>
    </source>
</evidence>
<dbReference type="RefSeq" id="WP_010750935.1">
    <property type="nucleotide sequence ID" value="NZ_BJWF01000001.1"/>
</dbReference>
<dbReference type="EMBL" id="BJWF01000001">
    <property type="protein sequence ID" value="GEL90695.1"/>
    <property type="molecule type" value="Genomic_DNA"/>
</dbReference>
<dbReference type="Proteomes" id="UP000321830">
    <property type="component" value="Unassembled WGS sequence"/>
</dbReference>
<name>A0A511IYD1_9ENTE</name>
<comment type="caution">
    <text evidence="1">The sequence shown here is derived from an EMBL/GenBank/DDBJ whole genome shotgun (WGS) entry which is preliminary data.</text>
</comment>
<dbReference type="AlphaFoldDB" id="A0A511IYD1"/>
<accession>A0A511IYD1</accession>
<sequence>MTTSLDNLKLTNVPKESYLSYSFEVPYEPLEHIFAKTTELKGQRFFGKHPIVSLAY</sequence>
<gene>
    <name evidence="1" type="ORF">EVI01_00320</name>
</gene>
<reference evidence="1 2" key="1">
    <citation type="submission" date="2019-07" db="EMBL/GenBank/DDBJ databases">
        <title>Whole genome shotgun sequence of Enterococcus villorum NBRC 100699.</title>
        <authorList>
            <person name="Hosoyama A."/>
            <person name="Uohara A."/>
            <person name="Ohji S."/>
            <person name="Ichikawa N."/>
        </authorList>
    </citation>
    <scope>NUCLEOTIDE SEQUENCE [LARGE SCALE GENOMIC DNA]</scope>
    <source>
        <strain evidence="1 2">NBRC 100699</strain>
    </source>
</reference>
<evidence type="ECO:0000313" key="1">
    <source>
        <dbReference type="EMBL" id="GEL90695.1"/>
    </source>
</evidence>
<organism evidence="1 2">
    <name type="scientific">Enterococcus villorum</name>
    <dbReference type="NCBI Taxonomy" id="112904"/>
    <lineage>
        <taxon>Bacteria</taxon>
        <taxon>Bacillati</taxon>
        <taxon>Bacillota</taxon>
        <taxon>Bacilli</taxon>
        <taxon>Lactobacillales</taxon>
        <taxon>Enterococcaceae</taxon>
        <taxon>Enterococcus</taxon>
    </lineage>
</organism>
<protein>
    <submittedName>
        <fullName evidence="1">Uncharacterized protein</fullName>
    </submittedName>
</protein>